<evidence type="ECO:0000259" key="1">
    <source>
        <dbReference type="Pfam" id="PF13358"/>
    </source>
</evidence>
<dbReference type="AlphaFoldDB" id="A1VN87"/>
<proteinExistence type="predicted"/>
<dbReference type="eggNOG" id="COG3335">
    <property type="taxonomic scope" value="Bacteria"/>
</dbReference>
<keyword evidence="3" id="KW-1185">Reference proteome</keyword>
<reference evidence="3" key="1">
    <citation type="journal article" date="2009" name="Environ. Microbiol.">
        <title>The genome of Polaromonas naphthalenivorans strain CJ2, isolated from coal tar-contaminated sediment, reveals physiological and metabolic versatility and evolution through extensive horizontal gene transfer.</title>
        <authorList>
            <person name="Yagi J.M."/>
            <person name="Sims D."/>
            <person name="Brettin T."/>
            <person name="Bruce D."/>
            <person name="Madsen E.L."/>
        </authorList>
    </citation>
    <scope>NUCLEOTIDE SEQUENCE [LARGE SCALE GENOMIC DNA]</scope>
    <source>
        <strain evidence="3">CJ2</strain>
    </source>
</reference>
<dbReference type="EMBL" id="CP000529">
    <property type="protein sequence ID" value="ABM37115.1"/>
    <property type="molecule type" value="Genomic_DNA"/>
</dbReference>
<sequence>MRIGQRGTQTRLWARKGTRPRVVRQQQSESAYIFGAVCAQRDTAVGLILPQANTEAMALHLQAISEAVPAERHAVLVLDRAGWHTTAKLPQFSNLSLLPLPAGSPELNPAEQVWQQLRDRHLANRCYDGYEQIVDACCDAWNAFTQIPGAIRSLCSRNWTVLPSASVIS</sequence>
<dbReference type="HOGENOM" id="CLU_056788_6_1_4"/>
<dbReference type="InterPro" id="IPR047655">
    <property type="entry name" value="Transpos_IS630-like"/>
</dbReference>
<dbReference type="InterPro" id="IPR038717">
    <property type="entry name" value="Tc1-like_DDE_dom"/>
</dbReference>
<protein>
    <submittedName>
        <fullName evidence="2">ISSod10, transposase OrfB</fullName>
    </submittedName>
</protein>
<dbReference type="STRING" id="365044.Pnap_1805"/>
<evidence type="ECO:0000313" key="3">
    <source>
        <dbReference type="Proteomes" id="UP000000644"/>
    </source>
</evidence>
<evidence type="ECO:0000313" key="2">
    <source>
        <dbReference type="EMBL" id="ABM37115.1"/>
    </source>
</evidence>
<dbReference type="Pfam" id="PF13358">
    <property type="entry name" value="DDE_3"/>
    <property type="match status" value="1"/>
</dbReference>
<organism evidence="2 3">
    <name type="scientific">Polaromonas naphthalenivorans (strain CJ2)</name>
    <dbReference type="NCBI Taxonomy" id="365044"/>
    <lineage>
        <taxon>Bacteria</taxon>
        <taxon>Pseudomonadati</taxon>
        <taxon>Pseudomonadota</taxon>
        <taxon>Betaproteobacteria</taxon>
        <taxon>Burkholderiales</taxon>
        <taxon>Comamonadaceae</taxon>
        <taxon>Polaromonas</taxon>
    </lineage>
</organism>
<dbReference type="Gene3D" id="3.30.420.10">
    <property type="entry name" value="Ribonuclease H-like superfamily/Ribonuclease H"/>
    <property type="match status" value="1"/>
</dbReference>
<dbReference type="NCBIfam" id="NF033545">
    <property type="entry name" value="transpos_IS630"/>
    <property type="match status" value="1"/>
</dbReference>
<name>A1VN87_POLNA</name>
<dbReference type="KEGG" id="pna:Pnap_1805"/>
<gene>
    <name evidence="2" type="ordered locus">Pnap_1805</name>
</gene>
<dbReference type="GO" id="GO:0003676">
    <property type="term" value="F:nucleic acid binding"/>
    <property type="evidence" value="ECO:0007669"/>
    <property type="project" value="InterPro"/>
</dbReference>
<dbReference type="Proteomes" id="UP000000644">
    <property type="component" value="Chromosome"/>
</dbReference>
<dbReference type="InterPro" id="IPR036397">
    <property type="entry name" value="RNaseH_sf"/>
</dbReference>
<accession>A1VN87</accession>
<feature type="domain" description="Tc1-like transposase DDE" evidence="1">
    <location>
        <begin position="3"/>
        <end position="132"/>
    </location>
</feature>